<dbReference type="Gene3D" id="2.60.40.10">
    <property type="entry name" value="Immunoglobulins"/>
    <property type="match status" value="2"/>
</dbReference>
<evidence type="ECO:0000313" key="6">
    <source>
        <dbReference type="Proteomes" id="UP001460270"/>
    </source>
</evidence>
<dbReference type="GO" id="GO:0030183">
    <property type="term" value="P:B cell differentiation"/>
    <property type="evidence" value="ECO:0007669"/>
    <property type="project" value="TreeGrafter"/>
</dbReference>
<comment type="caution">
    <text evidence="5">The sequence shown here is derived from an EMBL/GenBank/DDBJ whole genome shotgun (WGS) entry which is preliminary data.</text>
</comment>
<dbReference type="GO" id="GO:0019815">
    <property type="term" value="C:B cell receptor complex"/>
    <property type="evidence" value="ECO:0007669"/>
    <property type="project" value="TreeGrafter"/>
</dbReference>
<keyword evidence="3" id="KW-0732">Signal</keyword>
<organism evidence="5 6">
    <name type="scientific">Mugilogobius chulae</name>
    <name type="common">yellowstripe goby</name>
    <dbReference type="NCBI Taxonomy" id="88201"/>
    <lineage>
        <taxon>Eukaryota</taxon>
        <taxon>Metazoa</taxon>
        <taxon>Chordata</taxon>
        <taxon>Craniata</taxon>
        <taxon>Vertebrata</taxon>
        <taxon>Euteleostomi</taxon>
        <taxon>Actinopterygii</taxon>
        <taxon>Neopterygii</taxon>
        <taxon>Teleostei</taxon>
        <taxon>Neoteleostei</taxon>
        <taxon>Acanthomorphata</taxon>
        <taxon>Gobiaria</taxon>
        <taxon>Gobiiformes</taxon>
        <taxon>Gobioidei</taxon>
        <taxon>Gobiidae</taxon>
        <taxon>Gobionellinae</taxon>
        <taxon>Mugilogobius</taxon>
    </lineage>
</organism>
<keyword evidence="2" id="KW-0812">Transmembrane</keyword>
<keyword evidence="2" id="KW-0472">Membrane</keyword>
<name>A0AAW0NNV7_9GOBI</name>
<reference evidence="6" key="1">
    <citation type="submission" date="2024-04" db="EMBL/GenBank/DDBJ databases">
        <title>Salinicola lusitanus LLJ914,a marine bacterium isolated from the Okinawa Trough.</title>
        <authorList>
            <person name="Li J."/>
        </authorList>
    </citation>
    <scope>NUCLEOTIDE SEQUENCE [LARGE SCALE GENOMIC DNA]</scope>
</reference>
<feature type="signal peptide" evidence="3">
    <location>
        <begin position="1"/>
        <end position="18"/>
    </location>
</feature>
<keyword evidence="2" id="KW-1133">Transmembrane helix</keyword>
<accession>A0AAW0NNV7</accession>
<protein>
    <recommendedName>
        <fullName evidence="4">Ig-like domain-containing protein</fullName>
    </recommendedName>
</protein>
<feature type="domain" description="Ig-like" evidence="4">
    <location>
        <begin position="35"/>
        <end position="106"/>
    </location>
</feature>
<dbReference type="InterPro" id="IPR036179">
    <property type="entry name" value="Ig-like_dom_sf"/>
</dbReference>
<dbReference type="PANTHER" id="PTHR14334:SF1">
    <property type="entry name" value="B-CELL ANTIGEN RECEPTOR COMPLEX-ASSOCIATED PROTEIN ALPHA CHAIN"/>
    <property type="match status" value="1"/>
</dbReference>
<sequence>MVMLNAVLFTVLWTLCVSDSSEIVQPEHFKTAKLGETVQIKCLTKSMWRGRVWHKLEDNGSLTLLSWTGRVEETRVENHYSVKTSPDETILTIKRMRTEDVGTYYCGILNSFNVLFGSGTVLELEGDSKPVQTELHSPDYIRVQPGDSVTLTCSFNTSFSPQEHVSVTWIKNSASEIISWKDITKITCGINTTTGETVCAHNWTLNNVSSAEDGTYLCLVTACGRTWIGTGTRIHVQDGLSERSDLSPTVLVLIVLNVVFFAAVVVLAWVVHCYRKNQQTAADCLGSAHGEQTEGEVTYAGVNMMPWSASCRSTSVTTREVVVYSEVRKQHD</sequence>
<dbReference type="SUPFAM" id="SSF48726">
    <property type="entry name" value="Immunoglobulin"/>
    <property type="match status" value="2"/>
</dbReference>
<dbReference type="InterPro" id="IPR003598">
    <property type="entry name" value="Ig_sub2"/>
</dbReference>
<dbReference type="SMART" id="SM00408">
    <property type="entry name" value="IGc2"/>
    <property type="match status" value="2"/>
</dbReference>
<dbReference type="Proteomes" id="UP001460270">
    <property type="component" value="Unassembled WGS sequence"/>
</dbReference>
<dbReference type="InterPro" id="IPR007110">
    <property type="entry name" value="Ig-like_dom"/>
</dbReference>
<dbReference type="InterPro" id="IPR003599">
    <property type="entry name" value="Ig_sub"/>
</dbReference>
<dbReference type="SMART" id="SM00409">
    <property type="entry name" value="IG"/>
    <property type="match status" value="2"/>
</dbReference>
<feature type="transmembrane region" description="Helical" evidence="2">
    <location>
        <begin position="250"/>
        <end position="271"/>
    </location>
</feature>
<feature type="domain" description="Ig-like" evidence="4">
    <location>
        <begin position="130"/>
        <end position="221"/>
    </location>
</feature>
<dbReference type="AlphaFoldDB" id="A0AAW0NNV7"/>
<dbReference type="PANTHER" id="PTHR14334">
    <property type="entry name" value="B-CELL ANTIGEN RECEPTOR COMPLEX-ASSOCIATED PROTEIN"/>
    <property type="match status" value="1"/>
</dbReference>
<dbReference type="InterPro" id="IPR013783">
    <property type="entry name" value="Ig-like_fold"/>
</dbReference>
<evidence type="ECO:0000259" key="4">
    <source>
        <dbReference type="PROSITE" id="PS50835"/>
    </source>
</evidence>
<evidence type="ECO:0000256" key="2">
    <source>
        <dbReference type="SAM" id="Phobius"/>
    </source>
</evidence>
<proteinExistence type="predicted"/>
<keyword evidence="1" id="KW-0393">Immunoglobulin domain</keyword>
<dbReference type="EMBL" id="JBBPFD010000012">
    <property type="protein sequence ID" value="KAK7904648.1"/>
    <property type="molecule type" value="Genomic_DNA"/>
</dbReference>
<evidence type="ECO:0000256" key="3">
    <source>
        <dbReference type="SAM" id="SignalP"/>
    </source>
</evidence>
<keyword evidence="6" id="KW-1185">Reference proteome</keyword>
<dbReference type="GO" id="GO:0009897">
    <property type="term" value="C:external side of plasma membrane"/>
    <property type="evidence" value="ECO:0007669"/>
    <property type="project" value="TreeGrafter"/>
</dbReference>
<dbReference type="PROSITE" id="PS50835">
    <property type="entry name" value="IG_LIKE"/>
    <property type="match status" value="2"/>
</dbReference>
<evidence type="ECO:0000256" key="1">
    <source>
        <dbReference type="ARBA" id="ARBA00023319"/>
    </source>
</evidence>
<dbReference type="GO" id="GO:0050853">
    <property type="term" value="P:B cell receptor signaling pathway"/>
    <property type="evidence" value="ECO:0007669"/>
    <property type="project" value="TreeGrafter"/>
</dbReference>
<gene>
    <name evidence="5" type="ORF">WMY93_017255</name>
</gene>
<evidence type="ECO:0000313" key="5">
    <source>
        <dbReference type="EMBL" id="KAK7904648.1"/>
    </source>
</evidence>
<dbReference type="InterPro" id="IPR013106">
    <property type="entry name" value="Ig_V-set"/>
</dbReference>
<feature type="chain" id="PRO_5043429825" description="Ig-like domain-containing protein" evidence="3">
    <location>
        <begin position="19"/>
        <end position="332"/>
    </location>
</feature>
<dbReference type="Pfam" id="PF07686">
    <property type="entry name" value="V-set"/>
    <property type="match status" value="2"/>
</dbReference>
<dbReference type="CDD" id="cd00099">
    <property type="entry name" value="IgV"/>
    <property type="match status" value="1"/>
</dbReference>